<dbReference type="AlphaFoldDB" id="A0A7Z0WSU8"/>
<accession>A0A7Z0WSU8</accession>
<dbReference type="SUPFAM" id="SSF47336">
    <property type="entry name" value="ACP-like"/>
    <property type="match status" value="1"/>
</dbReference>
<dbReference type="Gene3D" id="1.10.1200.10">
    <property type="entry name" value="ACP-like"/>
    <property type="match status" value="1"/>
</dbReference>
<dbReference type="Pfam" id="PF00550">
    <property type="entry name" value="PP-binding"/>
    <property type="match status" value="1"/>
</dbReference>
<comment type="caution">
    <text evidence="2">The sequence shown here is derived from an EMBL/GenBank/DDBJ whole genome shotgun (WGS) entry which is preliminary data.</text>
</comment>
<dbReference type="RefSeq" id="WP_075131193.1">
    <property type="nucleotide sequence ID" value="NZ_MSIF01000001.1"/>
</dbReference>
<keyword evidence="3" id="KW-1185">Reference proteome</keyword>
<evidence type="ECO:0000313" key="2">
    <source>
        <dbReference type="EMBL" id="OLF14247.1"/>
    </source>
</evidence>
<dbReference type="EMBL" id="MSIF01000001">
    <property type="protein sequence ID" value="OLF14247.1"/>
    <property type="molecule type" value="Genomic_DNA"/>
</dbReference>
<dbReference type="OrthoDB" id="5326335at2"/>
<protein>
    <recommendedName>
        <fullName evidence="1">Carrier domain-containing protein</fullName>
    </recommendedName>
</protein>
<reference evidence="2 3" key="1">
    <citation type="submission" date="2016-12" db="EMBL/GenBank/DDBJ databases">
        <title>The draft genome sequence of Actinophytocola xinjiangensis.</title>
        <authorList>
            <person name="Wang W."/>
            <person name="Yuan L."/>
        </authorList>
    </citation>
    <scope>NUCLEOTIDE SEQUENCE [LARGE SCALE GENOMIC DNA]</scope>
    <source>
        <strain evidence="2 3">CGMCC 4.4663</strain>
    </source>
</reference>
<proteinExistence type="predicted"/>
<dbReference type="InterPro" id="IPR009081">
    <property type="entry name" value="PP-bd_ACP"/>
</dbReference>
<sequence>MSTHSSLLEVFVKVLDLPDDVDPVSLNYRETSSWNSLAHMEIVQSVENVFGVSLSVEEVIGFSSFAQGLEILAEHGLVDG</sequence>
<gene>
    <name evidence="2" type="ORF">BLA60_03690</name>
</gene>
<organism evidence="2 3">
    <name type="scientific">Actinophytocola xinjiangensis</name>
    <dbReference type="NCBI Taxonomy" id="485602"/>
    <lineage>
        <taxon>Bacteria</taxon>
        <taxon>Bacillati</taxon>
        <taxon>Actinomycetota</taxon>
        <taxon>Actinomycetes</taxon>
        <taxon>Pseudonocardiales</taxon>
        <taxon>Pseudonocardiaceae</taxon>
    </lineage>
</organism>
<evidence type="ECO:0000259" key="1">
    <source>
        <dbReference type="Pfam" id="PF00550"/>
    </source>
</evidence>
<dbReference type="Proteomes" id="UP000185696">
    <property type="component" value="Unassembled WGS sequence"/>
</dbReference>
<name>A0A7Z0WSU8_9PSEU</name>
<evidence type="ECO:0000313" key="3">
    <source>
        <dbReference type="Proteomes" id="UP000185696"/>
    </source>
</evidence>
<dbReference type="InterPro" id="IPR036736">
    <property type="entry name" value="ACP-like_sf"/>
</dbReference>
<feature type="domain" description="Carrier" evidence="1">
    <location>
        <begin position="7"/>
        <end position="66"/>
    </location>
</feature>